<name>K0RP52_THAOC</name>
<accession>K0RP52</accession>
<feature type="non-terminal residue" evidence="1">
    <location>
        <position position="113"/>
    </location>
</feature>
<evidence type="ECO:0008006" key="3">
    <source>
        <dbReference type="Google" id="ProtNLM"/>
    </source>
</evidence>
<protein>
    <recommendedName>
        <fullName evidence="3">Peptidase C-terminal archaeal/bacterial domain-containing protein</fullName>
    </recommendedName>
</protein>
<reference evidence="1 2" key="1">
    <citation type="journal article" date="2012" name="Genome Biol.">
        <title>Genome and low-iron response of an oceanic diatom adapted to chronic iron limitation.</title>
        <authorList>
            <person name="Lommer M."/>
            <person name="Specht M."/>
            <person name="Roy A.S."/>
            <person name="Kraemer L."/>
            <person name="Andreson R."/>
            <person name="Gutowska M.A."/>
            <person name="Wolf J."/>
            <person name="Bergner S.V."/>
            <person name="Schilhabel M.B."/>
            <person name="Klostermeier U.C."/>
            <person name="Beiko R.G."/>
            <person name="Rosenstiel P."/>
            <person name="Hippler M."/>
            <person name="Laroche J."/>
        </authorList>
    </citation>
    <scope>NUCLEOTIDE SEQUENCE [LARGE SCALE GENOMIC DNA]</scope>
    <source>
        <strain evidence="1 2">CCMP1005</strain>
    </source>
</reference>
<evidence type="ECO:0000313" key="2">
    <source>
        <dbReference type="Proteomes" id="UP000266841"/>
    </source>
</evidence>
<dbReference type="Proteomes" id="UP000266841">
    <property type="component" value="Unassembled WGS sequence"/>
</dbReference>
<sequence length="113" mass="12528">MMIQIQYDSYPGETSYELEKIASEDGQETKLASHSGSYGDNDHEESICLGDGLYSFSIYDSFGDGFNGEYSLTLVPGETITMQDNSVSLYGEQVLFRLPFDRATLDVRPIGSD</sequence>
<evidence type="ECO:0000313" key="1">
    <source>
        <dbReference type="EMBL" id="EJK54860.1"/>
    </source>
</evidence>
<keyword evidence="2" id="KW-1185">Reference proteome</keyword>
<proteinExistence type="predicted"/>
<dbReference type="AlphaFoldDB" id="K0RP52"/>
<dbReference type="EMBL" id="AGNL01035162">
    <property type="protein sequence ID" value="EJK54860.1"/>
    <property type="molecule type" value="Genomic_DNA"/>
</dbReference>
<gene>
    <name evidence="1" type="ORF">THAOC_25475</name>
</gene>
<comment type="caution">
    <text evidence="1">The sequence shown here is derived from an EMBL/GenBank/DDBJ whole genome shotgun (WGS) entry which is preliminary data.</text>
</comment>
<organism evidence="1 2">
    <name type="scientific">Thalassiosira oceanica</name>
    <name type="common">Marine diatom</name>
    <dbReference type="NCBI Taxonomy" id="159749"/>
    <lineage>
        <taxon>Eukaryota</taxon>
        <taxon>Sar</taxon>
        <taxon>Stramenopiles</taxon>
        <taxon>Ochrophyta</taxon>
        <taxon>Bacillariophyta</taxon>
        <taxon>Coscinodiscophyceae</taxon>
        <taxon>Thalassiosirophycidae</taxon>
        <taxon>Thalassiosirales</taxon>
        <taxon>Thalassiosiraceae</taxon>
        <taxon>Thalassiosira</taxon>
    </lineage>
</organism>